<reference evidence="2" key="1">
    <citation type="journal article" date="2020" name="G3 (Bethesda)">
        <title>High-Quality Assemblies for Three Invasive Social Wasps from the &lt;i&gt;Vespula&lt;/i&gt; Genus.</title>
        <authorList>
            <person name="Harrop T.W.R."/>
            <person name="Guhlin J."/>
            <person name="McLaughlin G.M."/>
            <person name="Permina E."/>
            <person name="Stockwell P."/>
            <person name="Gilligan J."/>
            <person name="Le Lec M.F."/>
            <person name="Gruber M.A.M."/>
            <person name="Quinn O."/>
            <person name="Lovegrove M."/>
            <person name="Duncan E.J."/>
            <person name="Remnant E.J."/>
            <person name="Van Eeckhoven J."/>
            <person name="Graham B."/>
            <person name="Knapp R.A."/>
            <person name="Langford K.W."/>
            <person name="Kronenberg Z."/>
            <person name="Press M.O."/>
            <person name="Eacker S.M."/>
            <person name="Wilson-Rankin E.E."/>
            <person name="Purcell J."/>
            <person name="Lester P.J."/>
            <person name="Dearden P.K."/>
        </authorList>
    </citation>
    <scope>NUCLEOTIDE SEQUENCE</scope>
    <source>
        <strain evidence="2">Volc-1</strain>
    </source>
</reference>
<organism evidence="2 3">
    <name type="scientific">Vespula pensylvanica</name>
    <name type="common">Western yellow jacket</name>
    <name type="synonym">Wasp</name>
    <dbReference type="NCBI Taxonomy" id="30213"/>
    <lineage>
        <taxon>Eukaryota</taxon>
        <taxon>Metazoa</taxon>
        <taxon>Ecdysozoa</taxon>
        <taxon>Arthropoda</taxon>
        <taxon>Hexapoda</taxon>
        <taxon>Insecta</taxon>
        <taxon>Pterygota</taxon>
        <taxon>Neoptera</taxon>
        <taxon>Endopterygota</taxon>
        <taxon>Hymenoptera</taxon>
        <taxon>Apocrita</taxon>
        <taxon>Aculeata</taxon>
        <taxon>Vespoidea</taxon>
        <taxon>Vespidae</taxon>
        <taxon>Vespinae</taxon>
        <taxon>Vespula</taxon>
    </lineage>
</organism>
<name>A0A834PEL2_VESPE</name>
<evidence type="ECO:0000313" key="2">
    <source>
        <dbReference type="EMBL" id="KAF7438220.1"/>
    </source>
</evidence>
<protein>
    <submittedName>
        <fullName evidence="2">Uncharacterized protein</fullName>
    </submittedName>
</protein>
<keyword evidence="3" id="KW-1185">Reference proteome</keyword>
<dbReference type="EMBL" id="JACSDY010000001">
    <property type="protein sequence ID" value="KAF7438220.1"/>
    <property type="molecule type" value="Genomic_DNA"/>
</dbReference>
<feature type="region of interest" description="Disordered" evidence="1">
    <location>
        <begin position="17"/>
        <end position="49"/>
    </location>
</feature>
<accession>A0A834PEL2</accession>
<dbReference type="Proteomes" id="UP000600918">
    <property type="component" value="Unassembled WGS sequence"/>
</dbReference>
<feature type="compositionally biased region" description="Gly residues" evidence="1">
    <location>
        <begin position="26"/>
        <end position="40"/>
    </location>
</feature>
<evidence type="ECO:0000313" key="3">
    <source>
        <dbReference type="Proteomes" id="UP000600918"/>
    </source>
</evidence>
<evidence type="ECO:0000256" key="1">
    <source>
        <dbReference type="SAM" id="MobiDB-lite"/>
    </source>
</evidence>
<proteinExistence type="predicted"/>
<dbReference type="AlphaFoldDB" id="A0A834PEL2"/>
<gene>
    <name evidence="2" type="ORF">H0235_000611</name>
</gene>
<sequence>MEEVWWFDNRELVKQTALEGEDGDEGGSGGGYRDVGGGGGGEDREVETKERKEGIDLFMDFRRRRRFRFLEHLRARASEDT</sequence>
<comment type="caution">
    <text evidence="2">The sequence shown here is derived from an EMBL/GenBank/DDBJ whole genome shotgun (WGS) entry which is preliminary data.</text>
</comment>